<feature type="compositionally biased region" description="Basic residues" evidence="1">
    <location>
        <begin position="943"/>
        <end position="952"/>
    </location>
</feature>
<feature type="region of interest" description="Disordered" evidence="1">
    <location>
        <begin position="211"/>
        <end position="238"/>
    </location>
</feature>
<keyword evidence="3" id="KW-1185">Reference proteome</keyword>
<dbReference type="EMBL" id="JBBXJM010000004">
    <property type="protein sequence ID" value="KAL1408779.1"/>
    <property type="molecule type" value="Genomic_DNA"/>
</dbReference>
<feature type="compositionally biased region" description="Low complexity" evidence="1">
    <location>
        <begin position="466"/>
        <end position="510"/>
    </location>
</feature>
<feature type="compositionally biased region" description="Acidic residues" evidence="1">
    <location>
        <begin position="924"/>
        <end position="933"/>
    </location>
</feature>
<reference evidence="2 3" key="1">
    <citation type="submission" date="2023-08" db="EMBL/GenBank/DDBJ databases">
        <title>Annotated Genome Sequence of Vanrija albida AlHP1.</title>
        <authorList>
            <person name="Herzog R."/>
        </authorList>
    </citation>
    <scope>NUCLEOTIDE SEQUENCE [LARGE SCALE GENOMIC DNA]</scope>
    <source>
        <strain evidence="2 3">AlHP1</strain>
    </source>
</reference>
<feature type="compositionally biased region" description="Low complexity" evidence="1">
    <location>
        <begin position="728"/>
        <end position="739"/>
    </location>
</feature>
<proteinExistence type="predicted"/>
<evidence type="ECO:0000313" key="2">
    <source>
        <dbReference type="EMBL" id="KAL1408779.1"/>
    </source>
</evidence>
<feature type="compositionally biased region" description="Basic and acidic residues" evidence="1">
    <location>
        <begin position="972"/>
        <end position="983"/>
    </location>
</feature>
<feature type="compositionally biased region" description="Acidic residues" evidence="1">
    <location>
        <begin position="226"/>
        <end position="238"/>
    </location>
</feature>
<feature type="compositionally biased region" description="Low complexity" evidence="1">
    <location>
        <begin position="615"/>
        <end position="627"/>
    </location>
</feature>
<feature type="region of interest" description="Disordered" evidence="1">
    <location>
        <begin position="34"/>
        <end position="59"/>
    </location>
</feature>
<feature type="compositionally biased region" description="Polar residues" evidence="1">
    <location>
        <begin position="211"/>
        <end position="224"/>
    </location>
</feature>
<feature type="region of interest" description="Disordered" evidence="1">
    <location>
        <begin position="149"/>
        <end position="173"/>
    </location>
</feature>
<organism evidence="2 3">
    <name type="scientific">Vanrija albida</name>
    <dbReference type="NCBI Taxonomy" id="181172"/>
    <lineage>
        <taxon>Eukaryota</taxon>
        <taxon>Fungi</taxon>
        <taxon>Dikarya</taxon>
        <taxon>Basidiomycota</taxon>
        <taxon>Agaricomycotina</taxon>
        <taxon>Tremellomycetes</taxon>
        <taxon>Trichosporonales</taxon>
        <taxon>Trichosporonaceae</taxon>
        <taxon>Vanrija</taxon>
    </lineage>
</organism>
<gene>
    <name evidence="2" type="ORF">Q8F55_005592</name>
</gene>
<feature type="compositionally biased region" description="Polar residues" evidence="1">
    <location>
        <begin position="400"/>
        <end position="418"/>
    </location>
</feature>
<feature type="compositionally biased region" description="Low complexity" evidence="1">
    <location>
        <begin position="93"/>
        <end position="121"/>
    </location>
</feature>
<evidence type="ECO:0000256" key="1">
    <source>
        <dbReference type="SAM" id="MobiDB-lite"/>
    </source>
</evidence>
<name>A0ABR3Q224_9TREE</name>
<dbReference type="Proteomes" id="UP001565368">
    <property type="component" value="Unassembled WGS sequence"/>
</dbReference>
<feature type="region of interest" description="Disordered" evidence="1">
    <location>
        <begin position="1016"/>
        <end position="1045"/>
    </location>
</feature>
<feature type="compositionally biased region" description="Low complexity" evidence="1">
    <location>
        <begin position="429"/>
        <end position="451"/>
    </location>
</feature>
<dbReference type="RefSeq" id="XP_069208723.1">
    <property type="nucleotide sequence ID" value="XM_069354081.1"/>
</dbReference>
<feature type="compositionally biased region" description="Low complexity" evidence="1">
    <location>
        <begin position="544"/>
        <end position="567"/>
    </location>
</feature>
<comment type="caution">
    <text evidence="2">The sequence shown here is derived from an EMBL/GenBank/DDBJ whole genome shotgun (WGS) entry which is preliminary data.</text>
</comment>
<accession>A0ABR3Q224</accession>
<dbReference type="GeneID" id="95986635"/>
<feature type="region of interest" description="Disordered" evidence="1">
    <location>
        <begin position="321"/>
        <end position="983"/>
    </location>
</feature>
<feature type="region of interest" description="Disordered" evidence="1">
    <location>
        <begin position="280"/>
        <end position="307"/>
    </location>
</feature>
<sequence>MSVDSPSLSMLVGRRSPSDGYNQDLQLLDISMVSNEGSGAGDTPVANRGGRLSQSLRERTSLPGVAQLIEKFTPKQGHASLPLRRVASETAQTLSSPSLSAASAASTPDARRISPLPRRSPLVQVQQLEDEPSPRSLKRKGSDLEAAFARQPEAEQADATPLAPKTGPRWSMSPLIAFGDSPFAPAPEPAKFTAFSSRPFGRPSLFNDLMSISNGTFDSAKPQQETLEEEEETEDDEANQAVLLEDLNDITVLAAATPQATSLSDLLDEEEEDIEATVILAQPPPLQPTHTAALVESPAEDEPLEETAAVEVERSLSNSAHLAVAEESVTDDAASSVTAVEEEEVGQAEVEPTKLASPLKPVAHAPVRLEPTPVKIAPQPTPVKDVPQQLAIPAEELAKQQDTPVKSVPQVPSSATPRTTEQAEEEDAAASTTPVSKPSLQSSTAQSSLASRAKVDALIQTPAVVDETPARPTAAETPAVEAVDVSAATPAEPARAPSRRAAALRTARATPVEKRSFRPVSKLGSIDTGKAAPAPARVVSSKGVPSSASAAASEPPAPTETVTAPTARKVSKPLVPLATASKPAPPVVTSNRIVSAEVQRPPRPPSSASNLTKPTAATAARAAAAAASKPAVDKEVKRAPSRAQLTAAPAAAPGPSRAAARPTGAAFGSTAASRARAAELPPLKRQRVKLKAPMESFRPRSGGAGGAKAAILGSTEPRQAPLRARNRATGAARSAKAAAETFPLPGPGLEIKTTVPSSGSITPAPAEQLEEAEAQTSVAAVATEKAPEPSASLAIPRTTPPQPSKHDQLTPPTTSPLLAAGHISPASSRLSGKSDRSSSSKSSPVIIPPPRALDPVLTPLNELSSTPIATTQTPVRRGKAAESPALAHSRRISQAINPASLLRQSAEVSSTPSKASPPLAQIDGSEDDEEDAVEVSTPVATFKPRHKRRSTRPHIPSASSFSQKTPVPALAVREDTPDARPDVVSDADILGTVVRHDVSTPPAKSASSLLAKLSGGVAATPDDRQVLTPRDANLARRGLVGDEEE</sequence>
<feature type="region of interest" description="Disordered" evidence="1">
    <location>
        <begin position="1"/>
        <end position="22"/>
    </location>
</feature>
<evidence type="ECO:0000313" key="3">
    <source>
        <dbReference type="Proteomes" id="UP001565368"/>
    </source>
</evidence>
<feature type="compositionally biased region" description="Polar residues" evidence="1">
    <location>
        <begin position="892"/>
        <end position="914"/>
    </location>
</feature>
<feature type="region of interest" description="Disordered" evidence="1">
    <location>
        <begin position="87"/>
        <end position="121"/>
    </location>
</feature>
<feature type="compositionally biased region" description="Polar residues" evidence="1">
    <location>
        <begin position="861"/>
        <end position="874"/>
    </location>
</feature>
<protein>
    <recommendedName>
        <fullName evidence="4">Inner centromere protein ARK-binding domain-containing protein</fullName>
    </recommendedName>
</protein>
<feature type="compositionally biased region" description="Low complexity" evidence="1">
    <location>
        <begin position="641"/>
        <end position="666"/>
    </location>
</feature>
<evidence type="ECO:0008006" key="4">
    <source>
        <dbReference type="Google" id="ProtNLM"/>
    </source>
</evidence>